<dbReference type="SUPFAM" id="SSF56784">
    <property type="entry name" value="HAD-like"/>
    <property type="match status" value="1"/>
</dbReference>
<accession>A0ABS2NHA8</accession>
<keyword evidence="2" id="KW-1185">Reference proteome</keyword>
<dbReference type="PANTHER" id="PTHR10000">
    <property type="entry name" value="PHOSPHOSERINE PHOSPHATASE"/>
    <property type="match status" value="1"/>
</dbReference>
<dbReference type="Pfam" id="PF08282">
    <property type="entry name" value="Hydrolase_3"/>
    <property type="match status" value="1"/>
</dbReference>
<protein>
    <submittedName>
        <fullName evidence="1">Cof subfamily protein (Haloacid dehalogenase superfamily)</fullName>
    </submittedName>
</protein>
<dbReference type="Gene3D" id="3.40.50.1000">
    <property type="entry name" value="HAD superfamily/HAD-like"/>
    <property type="match status" value="1"/>
</dbReference>
<dbReference type="CDD" id="cd07516">
    <property type="entry name" value="HAD_Pase"/>
    <property type="match status" value="1"/>
</dbReference>
<dbReference type="EMBL" id="JAFBDZ010000004">
    <property type="protein sequence ID" value="MBM7587244.1"/>
    <property type="molecule type" value="Genomic_DNA"/>
</dbReference>
<dbReference type="InterPro" id="IPR023214">
    <property type="entry name" value="HAD_sf"/>
</dbReference>
<dbReference type="NCBIfam" id="TIGR01484">
    <property type="entry name" value="HAD-SF-IIB"/>
    <property type="match status" value="1"/>
</dbReference>
<dbReference type="PROSITE" id="PS01228">
    <property type="entry name" value="COF_1"/>
    <property type="match status" value="1"/>
</dbReference>
<dbReference type="InterPro" id="IPR000150">
    <property type="entry name" value="Cof"/>
</dbReference>
<dbReference type="InterPro" id="IPR006379">
    <property type="entry name" value="HAD-SF_hydro_IIB"/>
</dbReference>
<dbReference type="Proteomes" id="UP001646157">
    <property type="component" value="Unassembled WGS sequence"/>
</dbReference>
<dbReference type="PROSITE" id="PS01229">
    <property type="entry name" value="COF_2"/>
    <property type="match status" value="1"/>
</dbReference>
<dbReference type="SFLD" id="SFLDG01144">
    <property type="entry name" value="C2.B.4:_PGP_Like"/>
    <property type="match status" value="1"/>
</dbReference>
<dbReference type="SFLD" id="SFLDG01140">
    <property type="entry name" value="C2.B:_Phosphomannomutase_and_P"/>
    <property type="match status" value="1"/>
</dbReference>
<proteinExistence type="predicted"/>
<dbReference type="NCBIfam" id="TIGR00099">
    <property type="entry name" value="Cof-subfamily"/>
    <property type="match status" value="1"/>
</dbReference>
<dbReference type="PANTHER" id="PTHR10000:SF55">
    <property type="entry name" value="5-AMINO-6-(5-PHOSPHO-D-RIBITYLAMINO)URACIL PHOSPHATASE YCSE"/>
    <property type="match status" value="1"/>
</dbReference>
<reference evidence="1 2" key="1">
    <citation type="submission" date="2021-01" db="EMBL/GenBank/DDBJ databases">
        <title>Genomic Encyclopedia of Type Strains, Phase IV (KMG-IV): sequencing the most valuable type-strain genomes for metagenomic binning, comparative biology and taxonomic classification.</title>
        <authorList>
            <person name="Goeker M."/>
        </authorList>
    </citation>
    <scope>NUCLEOTIDE SEQUENCE [LARGE SCALE GENOMIC DNA]</scope>
    <source>
        <strain evidence="1 2">DSM 24834</strain>
    </source>
</reference>
<evidence type="ECO:0000313" key="2">
    <source>
        <dbReference type="Proteomes" id="UP001646157"/>
    </source>
</evidence>
<dbReference type="Gene3D" id="3.30.1240.10">
    <property type="match status" value="1"/>
</dbReference>
<dbReference type="RefSeq" id="WP_205174440.1">
    <property type="nucleotide sequence ID" value="NZ_JAFBDZ010000004.1"/>
</dbReference>
<name>A0ABS2NHA8_9BACI</name>
<evidence type="ECO:0000313" key="1">
    <source>
        <dbReference type="EMBL" id="MBM7587244.1"/>
    </source>
</evidence>
<sequence length="289" mass="32230">MKLIAIDLDGTLLSSTGSISQENIEAIHQVQELGHVVMISSGRSLHDTKEIIQHAGIDCPIITGNGAIAFESGKVIQNLIMEEKVIEELVDRLQREGYYFEIYTNKGILILENGRGILNREIQSIQNQDESFSVEWATGEIDIQYKQNGLHLISDCRGLNFASLEVYKIFVLSFNRVRLLELKERLSERTDLSLTSSGKTKLEIAHPHTSKGNALKMMANYLNIPMKDTVAIGDNLNDFSMFEAAGMSIAMGNAEDEVKERSMFITKDHDENGVGYALKECLLKSSNSD</sequence>
<organism evidence="1 2">
    <name type="scientific">Rossellomorea pakistanensis</name>
    <dbReference type="NCBI Taxonomy" id="992288"/>
    <lineage>
        <taxon>Bacteria</taxon>
        <taxon>Bacillati</taxon>
        <taxon>Bacillota</taxon>
        <taxon>Bacilli</taxon>
        <taxon>Bacillales</taxon>
        <taxon>Bacillaceae</taxon>
        <taxon>Rossellomorea</taxon>
    </lineage>
</organism>
<gene>
    <name evidence="1" type="ORF">JOC86_003817</name>
</gene>
<comment type="caution">
    <text evidence="1">The sequence shown here is derived from an EMBL/GenBank/DDBJ whole genome shotgun (WGS) entry which is preliminary data.</text>
</comment>
<dbReference type="InterPro" id="IPR036412">
    <property type="entry name" value="HAD-like_sf"/>
</dbReference>
<dbReference type="SFLD" id="SFLDS00003">
    <property type="entry name" value="Haloacid_Dehalogenase"/>
    <property type="match status" value="1"/>
</dbReference>